<dbReference type="RefSeq" id="WP_120052652.1">
    <property type="nucleotide sequence ID" value="NZ_CP032427.1"/>
</dbReference>
<dbReference type="AlphaFoldDB" id="A0AAI8L6B9"/>
<name>A0AAI8L6B9_9ACTN</name>
<gene>
    <name evidence="2" type="ORF">DWG14_06275</name>
</gene>
<accession>A0AAI8L6B9</accession>
<proteinExistence type="predicted"/>
<dbReference type="InterPro" id="IPR041657">
    <property type="entry name" value="HTH_17"/>
</dbReference>
<dbReference type="Pfam" id="PF12728">
    <property type="entry name" value="HTH_17"/>
    <property type="match status" value="1"/>
</dbReference>
<dbReference type="Proteomes" id="UP000265765">
    <property type="component" value="Chromosome"/>
</dbReference>
<evidence type="ECO:0000313" key="2">
    <source>
        <dbReference type="EMBL" id="AYC41984.1"/>
    </source>
</evidence>
<organism evidence="2 3">
    <name type="scientific">Streptomyces griseorubiginosus</name>
    <dbReference type="NCBI Taxonomy" id="67304"/>
    <lineage>
        <taxon>Bacteria</taxon>
        <taxon>Bacillati</taxon>
        <taxon>Actinomycetota</taxon>
        <taxon>Actinomycetes</taxon>
        <taxon>Kitasatosporales</taxon>
        <taxon>Streptomycetaceae</taxon>
        <taxon>Streptomyces</taxon>
    </lineage>
</organism>
<evidence type="ECO:0000313" key="3">
    <source>
        <dbReference type="Proteomes" id="UP000265765"/>
    </source>
</evidence>
<sequence length="87" mass="8882">MTTATLPKCTTLAEIAATWPPTASVAEVAAVSGFSKSALYAAIARGECPFQTLQVGGKTRIITASLLRVMSGEPDPQPPAPAGLRVA</sequence>
<dbReference type="KEGG" id="sge:DWG14_06275"/>
<feature type="domain" description="Helix-turn-helix" evidence="1">
    <location>
        <begin position="24"/>
        <end position="70"/>
    </location>
</feature>
<dbReference type="EMBL" id="CP032427">
    <property type="protein sequence ID" value="AYC41984.1"/>
    <property type="molecule type" value="Genomic_DNA"/>
</dbReference>
<reference evidence="2 3" key="1">
    <citation type="submission" date="2018-09" db="EMBL/GenBank/DDBJ databases">
        <title>Production of Trimethoprim by Streptomyces sp. 3E-1.</title>
        <authorList>
            <person name="Kang H.J."/>
            <person name="Kim S.B."/>
        </authorList>
    </citation>
    <scope>NUCLEOTIDE SEQUENCE [LARGE SCALE GENOMIC DNA]</scope>
    <source>
        <strain evidence="2 3">3E-1</strain>
    </source>
</reference>
<protein>
    <recommendedName>
        <fullName evidence="1">Helix-turn-helix domain-containing protein</fullName>
    </recommendedName>
</protein>
<dbReference type="GeneID" id="91285101"/>
<evidence type="ECO:0000259" key="1">
    <source>
        <dbReference type="Pfam" id="PF12728"/>
    </source>
</evidence>